<keyword evidence="1" id="KW-0472">Membrane</keyword>
<comment type="caution">
    <text evidence="2">The sequence shown here is derived from an EMBL/GenBank/DDBJ whole genome shotgun (WGS) entry which is preliminary data.</text>
</comment>
<organism evidence="2 3">
    <name type="scientific">Hondaea fermentalgiana</name>
    <dbReference type="NCBI Taxonomy" id="2315210"/>
    <lineage>
        <taxon>Eukaryota</taxon>
        <taxon>Sar</taxon>
        <taxon>Stramenopiles</taxon>
        <taxon>Bigyra</taxon>
        <taxon>Labyrinthulomycetes</taxon>
        <taxon>Thraustochytrida</taxon>
        <taxon>Thraustochytriidae</taxon>
        <taxon>Hondaea</taxon>
    </lineage>
</organism>
<reference evidence="2 3" key="1">
    <citation type="submission" date="2017-12" db="EMBL/GenBank/DDBJ databases">
        <title>Sequencing, de novo assembly and annotation of complete genome of a new Thraustochytrid species, strain FCC1311.</title>
        <authorList>
            <person name="Sedici K."/>
            <person name="Godart F."/>
            <person name="Aiese Cigliano R."/>
            <person name="Sanseverino W."/>
            <person name="Barakat M."/>
            <person name="Ortet P."/>
            <person name="Marechal E."/>
            <person name="Cagnac O."/>
            <person name="Amato A."/>
        </authorList>
    </citation>
    <scope>NUCLEOTIDE SEQUENCE [LARGE SCALE GENOMIC DNA]</scope>
</reference>
<accession>A0A2R5G717</accession>
<dbReference type="Proteomes" id="UP000241890">
    <property type="component" value="Unassembled WGS sequence"/>
</dbReference>
<evidence type="ECO:0000313" key="3">
    <source>
        <dbReference type="Proteomes" id="UP000241890"/>
    </source>
</evidence>
<name>A0A2R5G717_9STRA</name>
<feature type="transmembrane region" description="Helical" evidence="1">
    <location>
        <begin position="179"/>
        <end position="200"/>
    </location>
</feature>
<feature type="transmembrane region" description="Helical" evidence="1">
    <location>
        <begin position="143"/>
        <end position="167"/>
    </location>
</feature>
<proteinExistence type="predicted"/>
<dbReference type="InParanoid" id="A0A2R5G717"/>
<evidence type="ECO:0000313" key="2">
    <source>
        <dbReference type="EMBL" id="GBG26847.1"/>
    </source>
</evidence>
<gene>
    <name evidence="2" type="ORF">FCC1311_030692</name>
</gene>
<keyword evidence="1" id="KW-0812">Transmembrane</keyword>
<sequence length="287" mass="32855">MTSETGKEAWSLSSALKYADACLARFVALLDARALDLDFRIVEKRSYILVLATSLFFATSVAALLANNTETPSLSESKVLAQAVVDGYELYLINGQTPGTFSGREIQRSYTILRDDFVAVNMTIDQNYLLRYHAWLGWSLIEAFIYLTMATVLAIFIYMTVVMVRVTDKRFPHRYPLNLLYYIQAAAFVGSAFGFVYGIVQLTRFARWRHIFIFPTPEAQYKRMRLQDFFDPFVDHGNLRELGFLVGGTVSLIFVHVSLNAHYLWHDRKKKRTVASMFIGTTYMHQA</sequence>
<keyword evidence="3" id="KW-1185">Reference proteome</keyword>
<feature type="transmembrane region" description="Helical" evidence="1">
    <location>
        <begin position="242"/>
        <end position="265"/>
    </location>
</feature>
<feature type="transmembrane region" description="Helical" evidence="1">
    <location>
        <begin position="47"/>
        <end position="66"/>
    </location>
</feature>
<dbReference type="EMBL" id="BEYU01000025">
    <property type="protein sequence ID" value="GBG26847.1"/>
    <property type="molecule type" value="Genomic_DNA"/>
</dbReference>
<dbReference type="AlphaFoldDB" id="A0A2R5G717"/>
<evidence type="ECO:0000256" key="1">
    <source>
        <dbReference type="SAM" id="Phobius"/>
    </source>
</evidence>
<keyword evidence="1" id="KW-1133">Transmembrane helix</keyword>
<protein>
    <submittedName>
        <fullName evidence="2">Uncharacterized protein</fullName>
    </submittedName>
</protein>